<dbReference type="GO" id="GO:0000981">
    <property type="term" value="F:DNA-binding transcription factor activity, RNA polymerase II-specific"/>
    <property type="evidence" value="ECO:0007669"/>
    <property type="project" value="TreeGrafter"/>
</dbReference>
<comment type="caution">
    <text evidence="7">The sequence shown here is derived from an EMBL/GenBank/DDBJ whole genome shotgun (WGS) entry which is preliminary data.</text>
</comment>
<evidence type="ECO:0000256" key="5">
    <source>
        <dbReference type="PROSITE-ProRule" id="PRU00042"/>
    </source>
</evidence>
<dbReference type="PROSITE" id="PS00028">
    <property type="entry name" value="ZINC_FINGER_C2H2_1"/>
    <property type="match status" value="4"/>
</dbReference>
<dbReference type="Gene3D" id="3.30.160.60">
    <property type="entry name" value="Classic Zinc Finger"/>
    <property type="match status" value="4"/>
</dbReference>
<keyword evidence="2" id="KW-0677">Repeat</keyword>
<evidence type="ECO:0000256" key="2">
    <source>
        <dbReference type="ARBA" id="ARBA00022737"/>
    </source>
</evidence>
<protein>
    <recommendedName>
        <fullName evidence="6">C2H2-type domain-containing protein</fullName>
    </recommendedName>
</protein>
<dbReference type="FunFam" id="3.30.160.60:FF:000446">
    <property type="entry name" value="Zinc finger protein"/>
    <property type="match status" value="1"/>
</dbReference>
<dbReference type="GO" id="GO:0005634">
    <property type="term" value="C:nucleus"/>
    <property type="evidence" value="ECO:0007669"/>
    <property type="project" value="UniProtKB-ARBA"/>
</dbReference>
<evidence type="ECO:0000256" key="1">
    <source>
        <dbReference type="ARBA" id="ARBA00022723"/>
    </source>
</evidence>
<evidence type="ECO:0000256" key="3">
    <source>
        <dbReference type="ARBA" id="ARBA00022771"/>
    </source>
</evidence>
<name>A0AAV2QTL5_MEGNR</name>
<dbReference type="InterPro" id="IPR013087">
    <property type="entry name" value="Znf_C2H2_type"/>
</dbReference>
<reference evidence="7 8" key="1">
    <citation type="submission" date="2024-05" db="EMBL/GenBank/DDBJ databases">
        <authorList>
            <person name="Wallberg A."/>
        </authorList>
    </citation>
    <scope>NUCLEOTIDE SEQUENCE [LARGE SCALE GENOMIC DNA]</scope>
</reference>
<gene>
    <name evidence="7" type="ORF">MNOR_LOCUS15869</name>
</gene>
<keyword evidence="1" id="KW-0479">Metal-binding</keyword>
<evidence type="ECO:0000313" key="8">
    <source>
        <dbReference type="Proteomes" id="UP001497623"/>
    </source>
</evidence>
<dbReference type="PANTHER" id="PTHR23235:SF178">
    <property type="entry name" value="C2H2-TYPE DOMAIN-CONTAINING PROTEIN-RELATED"/>
    <property type="match status" value="1"/>
</dbReference>
<dbReference type="SMART" id="SM00355">
    <property type="entry name" value="ZnF_C2H2"/>
    <property type="match status" value="4"/>
</dbReference>
<evidence type="ECO:0000256" key="4">
    <source>
        <dbReference type="ARBA" id="ARBA00022833"/>
    </source>
</evidence>
<dbReference type="FunFam" id="3.30.160.60:FF:000303">
    <property type="entry name" value="Zinc finger protein 41"/>
    <property type="match status" value="1"/>
</dbReference>
<feature type="domain" description="C2H2-type" evidence="6">
    <location>
        <begin position="169"/>
        <end position="196"/>
    </location>
</feature>
<evidence type="ECO:0000313" key="7">
    <source>
        <dbReference type="EMBL" id="CAL4096959.1"/>
    </source>
</evidence>
<feature type="domain" description="C2H2-type" evidence="6">
    <location>
        <begin position="225"/>
        <end position="253"/>
    </location>
</feature>
<dbReference type="Pfam" id="PF13912">
    <property type="entry name" value="zf-C2H2_6"/>
    <property type="match status" value="1"/>
</dbReference>
<organism evidence="7 8">
    <name type="scientific">Meganyctiphanes norvegica</name>
    <name type="common">Northern krill</name>
    <name type="synonym">Thysanopoda norvegica</name>
    <dbReference type="NCBI Taxonomy" id="48144"/>
    <lineage>
        <taxon>Eukaryota</taxon>
        <taxon>Metazoa</taxon>
        <taxon>Ecdysozoa</taxon>
        <taxon>Arthropoda</taxon>
        <taxon>Crustacea</taxon>
        <taxon>Multicrustacea</taxon>
        <taxon>Malacostraca</taxon>
        <taxon>Eumalacostraca</taxon>
        <taxon>Eucarida</taxon>
        <taxon>Euphausiacea</taxon>
        <taxon>Euphausiidae</taxon>
        <taxon>Meganyctiphanes</taxon>
    </lineage>
</organism>
<feature type="domain" description="C2H2-type" evidence="6">
    <location>
        <begin position="141"/>
        <end position="168"/>
    </location>
</feature>
<feature type="domain" description="C2H2-type" evidence="6">
    <location>
        <begin position="197"/>
        <end position="224"/>
    </location>
</feature>
<dbReference type="FunFam" id="3.30.160.60:FF:000072">
    <property type="entry name" value="zinc finger protein 143 isoform X1"/>
    <property type="match status" value="1"/>
</dbReference>
<accession>A0AAV2QTL5</accession>
<dbReference type="PROSITE" id="PS50157">
    <property type="entry name" value="ZINC_FINGER_C2H2_2"/>
    <property type="match status" value="4"/>
</dbReference>
<feature type="non-terminal residue" evidence="7">
    <location>
        <position position="434"/>
    </location>
</feature>
<evidence type="ECO:0000259" key="6">
    <source>
        <dbReference type="PROSITE" id="PS50157"/>
    </source>
</evidence>
<dbReference type="InterPro" id="IPR036236">
    <property type="entry name" value="Znf_C2H2_sf"/>
</dbReference>
<keyword evidence="4" id="KW-0862">Zinc</keyword>
<dbReference type="GO" id="GO:0008270">
    <property type="term" value="F:zinc ion binding"/>
    <property type="evidence" value="ECO:0007669"/>
    <property type="project" value="UniProtKB-KW"/>
</dbReference>
<dbReference type="SUPFAM" id="SSF57667">
    <property type="entry name" value="beta-beta-alpha zinc fingers"/>
    <property type="match status" value="2"/>
</dbReference>
<sequence>MTLYTLGQRQPGLHHASCHNTSYSTLCWRGKAFWPRSNFINVISRHQPNECYCMFSCLVHTETVSMLHQDEKFFLRLRANFQYRVTHKILSCESNINDNTVWQSDNWCMLCPVCAKFLKSKIGGLKRQRIFIKIHGSERDYACDICGATYVTGTDLRRHRLKHDDVKPYPCNLCDKQFTRSHDLKVHLRYHNKELRYSCSVCNKQFVESGNYKRHMRRHTGERPYNCIICLMTFSQIHHLKTHMRSNHSDTTGSTEEAVASMASSGLQRTANTTITVATVPVGSQNSAGSTAASYRNTRTATNHSIHRRSPIKTAATAVIHHTQEQGAQSSHQITYNSQVALLGQDNGSGNNNSSISLSCGSQMPPHTLGLPITATSTPQSHAAQIHNVANQQHNNFLHPYNSHIYNHIPHFQAPIFDMCQQQNHVTPHFSHPS</sequence>
<dbReference type="AlphaFoldDB" id="A0AAV2QTL5"/>
<dbReference type="Pfam" id="PF00096">
    <property type="entry name" value="zf-C2H2"/>
    <property type="match status" value="2"/>
</dbReference>
<dbReference type="EMBL" id="CAXKWB010010133">
    <property type="protein sequence ID" value="CAL4096959.1"/>
    <property type="molecule type" value="Genomic_DNA"/>
</dbReference>
<keyword evidence="3 5" id="KW-0863">Zinc-finger</keyword>
<dbReference type="PANTHER" id="PTHR23235">
    <property type="entry name" value="KRUEPPEL-LIKE TRANSCRIPTION FACTOR"/>
    <property type="match status" value="1"/>
</dbReference>
<dbReference type="GO" id="GO:0000978">
    <property type="term" value="F:RNA polymerase II cis-regulatory region sequence-specific DNA binding"/>
    <property type="evidence" value="ECO:0007669"/>
    <property type="project" value="TreeGrafter"/>
</dbReference>
<keyword evidence="8" id="KW-1185">Reference proteome</keyword>
<proteinExistence type="predicted"/>
<dbReference type="Proteomes" id="UP001497623">
    <property type="component" value="Unassembled WGS sequence"/>
</dbReference>